<dbReference type="AlphaFoldDB" id="A0A3G2S6A0"/>
<dbReference type="VEuPathDB" id="FungiDB:DNF11_2655"/>
<evidence type="ECO:0000313" key="9">
    <source>
        <dbReference type="Proteomes" id="UP000269793"/>
    </source>
</evidence>
<reference evidence="8 9" key="1">
    <citation type="submission" date="2018-10" db="EMBL/GenBank/DDBJ databases">
        <title>Complete genome sequence of Malassezia restricta CBS 7877.</title>
        <authorList>
            <person name="Morand S.C."/>
            <person name="Bertignac M."/>
            <person name="Iltis A."/>
            <person name="Kolder I."/>
            <person name="Pirovano W."/>
            <person name="Jourdain R."/>
            <person name="Clavaud C."/>
        </authorList>
    </citation>
    <scope>NUCLEOTIDE SEQUENCE [LARGE SCALE GENOMIC DNA]</scope>
    <source>
        <strain evidence="8 9">CBS 7877</strain>
    </source>
</reference>
<evidence type="ECO:0000256" key="6">
    <source>
        <dbReference type="SAM" id="Phobius"/>
    </source>
</evidence>
<keyword evidence="9" id="KW-1185">Reference proteome</keyword>
<evidence type="ECO:0000256" key="1">
    <source>
        <dbReference type="ARBA" id="ARBA00004173"/>
    </source>
</evidence>
<evidence type="ECO:0000256" key="3">
    <source>
        <dbReference type="ARBA" id="ARBA00022989"/>
    </source>
</evidence>
<accession>A0A3G2S6A0</accession>
<sequence>MSYGTHRDDVGDVAHREAQYNYAIRAGAQGFAGGLAGAFGLGWYLQRTFRHVRQLPMSLKAGCVFLTATGVGVIYADKASIKFDQMHYKDSSAYVDRRSSSEAQAAWSKLSTFDKSLTWAKDHKFSVVLGSWLGSMGLSWLYIQTQPLSFAQKLVQARVWAQGLTVASMIGMAALLQIPSEGDKLLEKTHSADDTSWEKRLKAAQLQAQKRPPPVHLTSTKQGESHEESES</sequence>
<feature type="domain" description="HIG1" evidence="7">
    <location>
        <begin position="97"/>
        <end position="187"/>
    </location>
</feature>
<dbReference type="GO" id="GO:0033617">
    <property type="term" value="P:mitochondrial respiratory chain complex IV assembly"/>
    <property type="evidence" value="ECO:0007669"/>
    <property type="project" value="TreeGrafter"/>
</dbReference>
<feature type="transmembrane region" description="Helical" evidence="6">
    <location>
        <begin position="125"/>
        <end position="143"/>
    </location>
</feature>
<evidence type="ECO:0000259" key="7">
    <source>
        <dbReference type="PROSITE" id="PS51503"/>
    </source>
</evidence>
<dbReference type="STRING" id="425264.A0A3G2S6A0"/>
<dbReference type="EMBL" id="CP033151">
    <property type="protein sequence ID" value="AYO43605.1"/>
    <property type="molecule type" value="Genomic_DNA"/>
</dbReference>
<gene>
    <name evidence="8" type="primary">RCF2</name>
    <name evidence="8" type="ORF">DNF11_2655</name>
</gene>
<evidence type="ECO:0000256" key="4">
    <source>
        <dbReference type="ARBA" id="ARBA00023136"/>
    </source>
</evidence>
<feature type="transmembrane region" description="Helical" evidence="6">
    <location>
        <begin position="159"/>
        <end position="178"/>
    </location>
</feature>
<organism evidence="8 9">
    <name type="scientific">Malassezia restricta (strain ATCC 96810 / NBRC 103918 / CBS 7877)</name>
    <name type="common">Seborrheic dermatitis infection agent</name>
    <dbReference type="NCBI Taxonomy" id="425264"/>
    <lineage>
        <taxon>Eukaryota</taxon>
        <taxon>Fungi</taxon>
        <taxon>Dikarya</taxon>
        <taxon>Basidiomycota</taxon>
        <taxon>Ustilaginomycotina</taxon>
        <taxon>Malasseziomycetes</taxon>
        <taxon>Malasseziales</taxon>
        <taxon>Malasseziaceae</taxon>
        <taxon>Malassezia</taxon>
    </lineage>
</organism>
<evidence type="ECO:0000256" key="2">
    <source>
        <dbReference type="ARBA" id="ARBA00022692"/>
    </source>
</evidence>
<dbReference type="Proteomes" id="UP000269793">
    <property type="component" value="Chromosome IV"/>
</dbReference>
<protein>
    <submittedName>
        <fullName evidence="8">Respiratory supercomplex factor 2, mitochondrial</fullName>
    </submittedName>
</protein>
<dbReference type="GO" id="GO:0005739">
    <property type="term" value="C:mitochondrion"/>
    <property type="evidence" value="ECO:0007669"/>
    <property type="project" value="UniProtKB-SubCell"/>
</dbReference>
<evidence type="ECO:0000256" key="5">
    <source>
        <dbReference type="SAM" id="MobiDB-lite"/>
    </source>
</evidence>
<dbReference type="InterPro" id="IPR040153">
    <property type="entry name" value="Rcf2"/>
</dbReference>
<dbReference type="InterPro" id="IPR007667">
    <property type="entry name" value="Hypoxia_induced_domain"/>
</dbReference>
<keyword evidence="3 6" id="KW-1133">Transmembrane helix</keyword>
<dbReference type="Pfam" id="PF04588">
    <property type="entry name" value="HIG_1_N"/>
    <property type="match status" value="1"/>
</dbReference>
<keyword evidence="2 6" id="KW-0812">Transmembrane</keyword>
<comment type="subcellular location">
    <subcellularLocation>
        <location evidence="1">Mitochondrion</location>
    </subcellularLocation>
</comment>
<feature type="region of interest" description="Disordered" evidence="5">
    <location>
        <begin position="204"/>
        <end position="231"/>
    </location>
</feature>
<dbReference type="OrthoDB" id="1915122at2759"/>
<feature type="transmembrane region" description="Helical" evidence="6">
    <location>
        <begin position="57"/>
        <end position="76"/>
    </location>
</feature>
<dbReference type="PROSITE" id="PS51503">
    <property type="entry name" value="HIG1"/>
    <property type="match status" value="1"/>
</dbReference>
<name>A0A3G2S6A0_MALR7</name>
<dbReference type="PANTHER" id="PTHR28018">
    <property type="entry name" value="RESPIRATORY SUPERCOMPLEX FACTOR 2, MITOCHONDRIAL"/>
    <property type="match status" value="1"/>
</dbReference>
<feature type="transmembrane region" description="Helical" evidence="6">
    <location>
        <begin position="26"/>
        <end position="45"/>
    </location>
</feature>
<evidence type="ECO:0000313" key="8">
    <source>
        <dbReference type="EMBL" id="AYO43605.1"/>
    </source>
</evidence>
<proteinExistence type="predicted"/>
<dbReference type="PANTHER" id="PTHR28018:SF3">
    <property type="entry name" value="RESPIRATORY SUPERCOMPLEX FACTOR 2, MITOCHONDRIAL"/>
    <property type="match status" value="1"/>
</dbReference>
<keyword evidence="4 6" id="KW-0472">Membrane</keyword>